<dbReference type="PANTHER" id="PTHR30055:SF220">
    <property type="entry name" value="TETR-FAMILY REGULATORY PROTEIN"/>
    <property type="match status" value="1"/>
</dbReference>
<evidence type="ECO:0000259" key="5">
    <source>
        <dbReference type="PROSITE" id="PS50977"/>
    </source>
</evidence>
<dbReference type="EMBL" id="JACICY010000001">
    <property type="protein sequence ID" value="MBB3859523.1"/>
    <property type="molecule type" value="Genomic_DNA"/>
</dbReference>
<name>A0A7W5ZT58_9SPHN</name>
<dbReference type="GO" id="GO:0003700">
    <property type="term" value="F:DNA-binding transcription factor activity"/>
    <property type="evidence" value="ECO:0007669"/>
    <property type="project" value="TreeGrafter"/>
</dbReference>
<dbReference type="InterPro" id="IPR050109">
    <property type="entry name" value="HTH-type_TetR-like_transc_reg"/>
</dbReference>
<dbReference type="Proteomes" id="UP000562395">
    <property type="component" value="Unassembled WGS sequence"/>
</dbReference>
<dbReference type="InterPro" id="IPR036271">
    <property type="entry name" value="Tet_transcr_reg_TetR-rel_C_sf"/>
</dbReference>
<dbReference type="InterPro" id="IPR025996">
    <property type="entry name" value="MT1864/Rv1816-like_C"/>
</dbReference>
<keyword evidence="3" id="KW-0804">Transcription</keyword>
<evidence type="ECO:0000256" key="1">
    <source>
        <dbReference type="ARBA" id="ARBA00023015"/>
    </source>
</evidence>
<dbReference type="GO" id="GO:0000976">
    <property type="term" value="F:transcription cis-regulatory region binding"/>
    <property type="evidence" value="ECO:0007669"/>
    <property type="project" value="TreeGrafter"/>
</dbReference>
<dbReference type="PRINTS" id="PR00455">
    <property type="entry name" value="HTHTETR"/>
</dbReference>
<keyword evidence="1" id="KW-0805">Transcription regulation</keyword>
<dbReference type="InterPro" id="IPR009057">
    <property type="entry name" value="Homeodomain-like_sf"/>
</dbReference>
<organism evidence="6 7">
    <name type="scientific">Novosphingobium hassiacum</name>
    <dbReference type="NCBI Taxonomy" id="173676"/>
    <lineage>
        <taxon>Bacteria</taxon>
        <taxon>Pseudomonadati</taxon>
        <taxon>Pseudomonadota</taxon>
        <taxon>Alphaproteobacteria</taxon>
        <taxon>Sphingomonadales</taxon>
        <taxon>Sphingomonadaceae</taxon>
        <taxon>Novosphingobium</taxon>
    </lineage>
</organism>
<dbReference type="Pfam" id="PF13305">
    <property type="entry name" value="TetR_C_33"/>
    <property type="match status" value="1"/>
</dbReference>
<dbReference type="AlphaFoldDB" id="A0A7W5ZT58"/>
<dbReference type="Gene3D" id="1.10.357.10">
    <property type="entry name" value="Tetracycline Repressor, domain 2"/>
    <property type="match status" value="1"/>
</dbReference>
<dbReference type="PROSITE" id="PS50977">
    <property type="entry name" value="HTH_TETR_2"/>
    <property type="match status" value="1"/>
</dbReference>
<dbReference type="PANTHER" id="PTHR30055">
    <property type="entry name" value="HTH-TYPE TRANSCRIPTIONAL REGULATOR RUTR"/>
    <property type="match status" value="1"/>
</dbReference>
<dbReference type="SUPFAM" id="SSF48498">
    <property type="entry name" value="Tetracyclin repressor-like, C-terminal domain"/>
    <property type="match status" value="1"/>
</dbReference>
<sequence>MAIQAKTYHREDLRGDLLRAGRAYIAEHGHHSLSVRTLAQLVGVSSGAPYHHFKDRRALLLALALDGYAEITQAAADATATGNPREKLICLGMQFVDFATRSPQLLELMYESELTSPAPDPALVVFQDLGHETLVAPVREALAGFAEEIIEVRVLALWSTVYGFASLRRKHMIQKVEPRDLRRDEVTRQVVTVAVDAALQR</sequence>
<gene>
    <name evidence="6" type="ORF">GGQ88_000763</name>
</gene>
<evidence type="ECO:0000256" key="3">
    <source>
        <dbReference type="ARBA" id="ARBA00023163"/>
    </source>
</evidence>
<feature type="DNA-binding region" description="H-T-H motif" evidence="4">
    <location>
        <begin position="34"/>
        <end position="53"/>
    </location>
</feature>
<dbReference type="Pfam" id="PF00440">
    <property type="entry name" value="TetR_N"/>
    <property type="match status" value="1"/>
</dbReference>
<dbReference type="SUPFAM" id="SSF46689">
    <property type="entry name" value="Homeodomain-like"/>
    <property type="match status" value="1"/>
</dbReference>
<accession>A0A7W5ZT58</accession>
<keyword evidence="2 4" id="KW-0238">DNA-binding</keyword>
<dbReference type="RefSeq" id="WP_183611756.1">
    <property type="nucleotide sequence ID" value="NZ_JACICY010000001.1"/>
</dbReference>
<reference evidence="6 7" key="1">
    <citation type="submission" date="2020-08" db="EMBL/GenBank/DDBJ databases">
        <title>Genomic Encyclopedia of Type Strains, Phase IV (KMG-IV): sequencing the most valuable type-strain genomes for metagenomic binning, comparative biology and taxonomic classification.</title>
        <authorList>
            <person name="Goeker M."/>
        </authorList>
    </citation>
    <scope>NUCLEOTIDE SEQUENCE [LARGE SCALE GENOMIC DNA]</scope>
    <source>
        <strain evidence="6 7">DSM 14552</strain>
    </source>
</reference>
<evidence type="ECO:0000313" key="6">
    <source>
        <dbReference type="EMBL" id="MBB3859523.1"/>
    </source>
</evidence>
<comment type="caution">
    <text evidence="6">The sequence shown here is derived from an EMBL/GenBank/DDBJ whole genome shotgun (WGS) entry which is preliminary data.</text>
</comment>
<evidence type="ECO:0000313" key="7">
    <source>
        <dbReference type="Proteomes" id="UP000562395"/>
    </source>
</evidence>
<proteinExistence type="predicted"/>
<evidence type="ECO:0000256" key="2">
    <source>
        <dbReference type="ARBA" id="ARBA00023125"/>
    </source>
</evidence>
<evidence type="ECO:0000256" key="4">
    <source>
        <dbReference type="PROSITE-ProRule" id="PRU00335"/>
    </source>
</evidence>
<dbReference type="InterPro" id="IPR001647">
    <property type="entry name" value="HTH_TetR"/>
</dbReference>
<protein>
    <submittedName>
        <fullName evidence="6">AcrR family transcriptional regulator</fullName>
    </submittedName>
</protein>
<keyword evidence="7" id="KW-1185">Reference proteome</keyword>
<feature type="domain" description="HTH tetR-type" evidence="5">
    <location>
        <begin position="11"/>
        <end position="71"/>
    </location>
</feature>